<dbReference type="Proteomes" id="UP000185783">
    <property type="component" value="Unassembled WGS sequence"/>
</dbReference>
<accession>A0A1U7JJX2</accession>
<dbReference type="EMBL" id="LVVZ01000008">
    <property type="protein sequence ID" value="OKL45005.1"/>
    <property type="molecule type" value="Genomic_DNA"/>
</dbReference>
<dbReference type="STRING" id="197461.A3843_05315"/>
<proteinExistence type="predicted"/>
<name>A0A1U7JJX2_9HYPH</name>
<gene>
    <name evidence="1" type="ORF">A3843_05315</name>
</gene>
<comment type="caution">
    <text evidence="1">The sequence shown here is derived from an EMBL/GenBank/DDBJ whole genome shotgun (WGS) entry which is preliminary data.</text>
</comment>
<dbReference type="RefSeq" id="WP_028482238.1">
    <property type="nucleotide sequence ID" value="NZ_LVVZ01000008.1"/>
</dbReference>
<protein>
    <submittedName>
        <fullName evidence="1">Uncharacterized protein</fullName>
    </submittedName>
</protein>
<evidence type="ECO:0000313" key="1">
    <source>
        <dbReference type="EMBL" id="OKL45005.1"/>
    </source>
</evidence>
<sequence length="198" mass="22494">MGLFTSEQIKAISERGAKIARAWEFRFKSETVHVWNGNVNRRFGDEPQKWIGMRGHLQGPDFPFSATGENQSGFFRVHGLPEHIKHMMWDYQSEVYGRYVIEYTLFLDGQTLDLIGPKAVNQIYVMRRLRSARSGAGLSGSAPGYTLSIMVASLFEKRAEAAYGRYTEADQKGRYPGMDDRIFNYATVLARGTPIKLI</sequence>
<keyword evidence="2" id="KW-1185">Reference proteome</keyword>
<evidence type="ECO:0000313" key="2">
    <source>
        <dbReference type="Proteomes" id="UP000185783"/>
    </source>
</evidence>
<organism evidence="1 2">
    <name type="scientific">Pseudovibrio exalbescens</name>
    <dbReference type="NCBI Taxonomy" id="197461"/>
    <lineage>
        <taxon>Bacteria</taxon>
        <taxon>Pseudomonadati</taxon>
        <taxon>Pseudomonadota</taxon>
        <taxon>Alphaproteobacteria</taxon>
        <taxon>Hyphomicrobiales</taxon>
        <taxon>Stappiaceae</taxon>
        <taxon>Pseudovibrio</taxon>
    </lineage>
</organism>
<dbReference type="AlphaFoldDB" id="A0A1U7JJX2"/>
<reference evidence="1 2" key="1">
    <citation type="submission" date="2016-03" db="EMBL/GenBank/DDBJ databases">
        <title>Genome sequence of Nesiotobacter sp. nov., a moderately halophilic alphaproteobacterium isolated from the Yellow Sea, China.</title>
        <authorList>
            <person name="Zhang G."/>
            <person name="Zhang R."/>
        </authorList>
    </citation>
    <scope>NUCLEOTIDE SEQUENCE [LARGE SCALE GENOMIC DNA]</scope>
    <source>
        <strain evidence="1 2">WB1-6</strain>
    </source>
</reference>